<protein>
    <submittedName>
        <fullName evidence="1">Uncharacterized protein</fullName>
    </submittedName>
</protein>
<sequence length="131" mass="14068">MDVLTDDLRLYLAEEGADAERLDLLTGQVRDQIGLLEVDDVRRITSAEAPPTGARAIEVGAVGALLVMLGNSATSLKEVVSVVRGWLGRGDGTRRTVRLELGGDVLEISEASEAEQQRLIDLFVNKHGGET</sequence>
<gene>
    <name evidence="1" type="ORF">SAMN05421748_110275</name>
</gene>
<dbReference type="EMBL" id="OBDY01000010">
    <property type="protein sequence ID" value="SNY50264.1"/>
    <property type="molecule type" value="Genomic_DNA"/>
</dbReference>
<name>A0A285IQM7_9ACTN</name>
<evidence type="ECO:0000313" key="1">
    <source>
        <dbReference type="EMBL" id="SNY50264.1"/>
    </source>
</evidence>
<organism evidence="1 2">
    <name type="scientific">Paractinoplanes atraurantiacus</name>
    <dbReference type="NCBI Taxonomy" id="1036182"/>
    <lineage>
        <taxon>Bacteria</taxon>
        <taxon>Bacillati</taxon>
        <taxon>Actinomycetota</taxon>
        <taxon>Actinomycetes</taxon>
        <taxon>Micromonosporales</taxon>
        <taxon>Micromonosporaceae</taxon>
        <taxon>Paractinoplanes</taxon>
    </lineage>
</organism>
<accession>A0A285IQM7</accession>
<evidence type="ECO:0000313" key="2">
    <source>
        <dbReference type="Proteomes" id="UP000219612"/>
    </source>
</evidence>
<keyword evidence="2" id="KW-1185">Reference proteome</keyword>
<dbReference type="AlphaFoldDB" id="A0A285IQM7"/>
<proteinExistence type="predicted"/>
<reference evidence="1 2" key="1">
    <citation type="submission" date="2017-09" db="EMBL/GenBank/DDBJ databases">
        <authorList>
            <person name="Ehlers B."/>
            <person name="Leendertz F.H."/>
        </authorList>
    </citation>
    <scope>NUCLEOTIDE SEQUENCE [LARGE SCALE GENOMIC DNA]</scope>
    <source>
        <strain evidence="1 2">CGMCC 4.6857</strain>
    </source>
</reference>
<dbReference type="Proteomes" id="UP000219612">
    <property type="component" value="Unassembled WGS sequence"/>
</dbReference>